<keyword evidence="10" id="KW-1185">Reference proteome</keyword>
<dbReference type="AlphaFoldDB" id="A0A3R8Q7L8"/>
<dbReference type="Proteomes" id="UP000276379">
    <property type="component" value="Unassembled WGS sequence"/>
</dbReference>
<evidence type="ECO:0000313" key="10">
    <source>
        <dbReference type="Proteomes" id="UP000276379"/>
    </source>
</evidence>
<name>A0A3R8Q7L8_9ACTN</name>
<feature type="compositionally biased region" description="Pro residues" evidence="6">
    <location>
        <begin position="293"/>
        <end position="302"/>
    </location>
</feature>
<protein>
    <recommendedName>
        <fullName evidence="8">Phage shock protein PspC N-terminal domain-containing protein</fullName>
    </recommendedName>
</protein>
<dbReference type="EMBL" id="PDES01000012">
    <property type="protein sequence ID" value="RRQ83217.1"/>
    <property type="molecule type" value="Genomic_DNA"/>
</dbReference>
<comment type="caution">
    <text evidence="9">The sequence shown here is derived from an EMBL/GenBank/DDBJ whole genome shotgun (WGS) entry which is preliminary data.</text>
</comment>
<feature type="domain" description="Phage shock protein PspC N-terminal" evidence="8">
    <location>
        <begin position="90"/>
        <end position="146"/>
    </location>
</feature>
<feature type="transmembrane region" description="Helical" evidence="7">
    <location>
        <begin position="116"/>
        <end position="143"/>
    </location>
</feature>
<evidence type="ECO:0000256" key="5">
    <source>
        <dbReference type="ARBA" id="ARBA00023136"/>
    </source>
</evidence>
<feature type="transmembrane region" description="Helical" evidence="7">
    <location>
        <begin position="340"/>
        <end position="358"/>
    </location>
</feature>
<dbReference type="GO" id="GO:0005886">
    <property type="term" value="C:plasma membrane"/>
    <property type="evidence" value="ECO:0007669"/>
    <property type="project" value="UniProtKB-SubCell"/>
</dbReference>
<evidence type="ECO:0000259" key="8">
    <source>
        <dbReference type="Pfam" id="PF04024"/>
    </source>
</evidence>
<dbReference type="Pfam" id="PF04024">
    <property type="entry name" value="PspC"/>
    <property type="match status" value="1"/>
</dbReference>
<dbReference type="RefSeq" id="WP_125214379.1">
    <property type="nucleotide sequence ID" value="NZ_PDES01000012.1"/>
</dbReference>
<evidence type="ECO:0000256" key="2">
    <source>
        <dbReference type="ARBA" id="ARBA00022475"/>
    </source>
</evidence>
<comment type="subcellular location">
    <subcellularLocation>
        <location evidence="1">Cell membrane</location>
        <topology evidence="1">Single-pass membrane protein</topology>
    </subcellularLocation>
</comment>
<keyword evidence="2" id="KW-1003">Cell membrane</keyword>
<dbReference type="PANTHER" id="PTHR33885:SF3">
    <property type="entry name" value="PHAGE SHOCK PROTEIN C"/>
    <property type="match status" value="1"/>
</dbReference>
<dbReference type="InterPro" id="IPR052027">
    <property type="entry name" value="PspC"/>
</dbReference>
<evidence type="ECO:0000313" key="9">
    <source>
        <dbReference type="EMBL" id="RRQ83217.1"/>
    </source>
</evidence>
<feature type="region of interest" description="Disordered" evidence="6">
    <location>
        <begin position="1"/>
        <end position="92"/>
    </location>
</feature>
<keyword evidence="5 7" id="KW-0472">Membrane</keyword>
<accession>A0A3R8Q7L8</accession>
<feature type="transmembrane region" description="Helical" evidence="7">
    <location>
        <begin position="163"/>
        <end position="180"/>
    </location>
</feature>
<dbReference type="PANTHER" id="PTHR33885">
    <property type="entry name" value="PHAGE SHOCK PROTEIN C"/>
    <property type="match status" value="1"/>
</dbReference>
<proteinExistence type="predicted"/>
<feature type="compositionally biased region" description="Low complexity" evidence="6">
    <location>
        <begin position="70"/>
        <end position="83"/>
    </location>
</feature>
<feature type="region of interest" description="Disordered" evidence="6">
    <location>
        <begin position="284"/>
        <end position="304"/>
    </location>
</feature>
<keyword evidence="3 7" id="KW-0812">Transmembrane</keyword>
<evidence type="ECO:0000256" key="7">
    <source>
        <dbReference type="SAM" id="Phobius"/>
    </source>
</evidence>
<feature type="transmembrane region" description="Helical" evidence="7">
    <location>
        <begin position="187"/>
        <end position="206"/>
    </location>
</feature>
<gene>
    <name evidence="9" type="ORF">CQW44_26440</name>
</gene>
<evidence type="ECO:0000256" key="3">
    <source>
        <dbReference type="ARBA" id="ARBA00022692"/>
    </source>
</evidence>
<reference evidence="9 10" key="1">
    <citation type="submission" date="2017-10" db="EMBL/GenBank/DDBJ databases">
        <title>Draft genome of actinobacteria isolated from guarana (Paullinia cupana (Mart.) Ducke.</title>
        <authorList>
            <person name="Siqueira K.A."/>
            <person name="Liotti R.G."/>
            <person name="Mendes T.A."/>
            <person name="Soares M.A."/>
        </authorList>
    </citation>
    <scope>NUCLEOTIDE SEQUENCE [LARGE SCALE GENOMIC DNA]</scope>
    <source>
        <strain evidence="9 10">199</strain>
    </source>
</reference>
<evidence type="ECO:0000256" key="4">
    <source>
        <dbReference type="ARBA" id="ARBA00022989"/>
    </source>
</evidence>
<evidence type="ECO:0000256" key="1">
    <source>
        <dbReference type="ARBA" id="ARBA00004162"/>
    </source>
</evidence>
<feature type="transmembrane region" description="Helical" evidence="7">
    <location>
        <begin position="307"/>
        <end position="328"/>
    </location>
</feature>
<feature type="compositionally biased region" description="Basic and acidic residues" evidence="6">
    <location>
        <begin position="47"/>
        <end position="59"/>
    </location>
</feature>
<feature type="compositionally biased region" description="Low complexity" evidence="6">
    <location>
        <begin position="22"/>
        <end position="46"/>
    </location>
</feature>
<evidence type="ECO:0000256" key="6">
    <source>
        <dbReference type="SAM" id="MobiDB-lite"/>
    </source>
</evidence>
<dbReference type="InterPro" id="IPR007168">
    <property type="entry name" value="Phageshock_PspC_N"/>
</dbReference>
<organism evidence="9 10">
    <name type="scientific">Streptomyces griseofuscus</name>
    <dbReference type="NCBI Taxonomy" id="146922"/>
    <lineage>
        <taxon>Bacteria</taxon>
        <taxon>Bacillati</taxon>
        <taxon>Actinomycetota</taxon>
        <taxon>Actinomycetes</taxon>
        <taxon>Kitasatosporales</taxon>
        <taxon>Streptomycetaceae</taxon>
        <taxon>Streptomyces</taxon>
    </lineage>
</organism>
<feature type="transmembrane region" description="Helical" evidence="7">
    <location>
        <begin position="364"/>
        <end position="382"/>
    </location>
</feature>
<keyword evidence="4 7" id="KW-1133">Transmembrane helix</keyword>
<sequence>MTDHEHAATGPGPGGPRPAPGTGPTDAARAATEGTGAATGGSAPRAEGTEKTDHAKKTDSTGAGPGQARGEGQPQGPTRQPGPAEDAPERFRRGRRYKMIAGVCAGLGRQADMDPVIFRITLAVLSATGGIGLIFYGFVWLLVPYEDEEENELRKLLTGRVDGQALAAVLFALVGCGTFLTMLRNGAALAFAAVLSLMLAGAGYWSRRRGAPDPDPLAAQAAADAPPEAQAPPVAINFPSWWRDPIVKDGTHVGGTGYLWGPGDARIRDGDLLSVVDVRLATPWTHPGAAQQKPPPPAPPKPRGPRWIGGPVFLLALLAGGLGSGLTWHTHTLGASLQTGLACALAVFGLGIAVSSFLGRTGAGTVFLAIVTAALLGGAAAMPRDITTHWRETSWIPGTSAQVQPAYELGTGRGTLDLTRVRPAKGQTVSTDAHIGAGQLKVIVPADATVRMNIDVGVGDIKLPGEKNGKDVDVLPQRHREVTLPPAKGGKDNGTLDLTLAVGAGEVEVDRAAP</sequence>